<reference evidence="3" key="1">
    <citation type="submission" date="2017-02" db="UniProtKB">
        <authorList>
            <consortium name="WormBaseParasite"/>
        </authorList>
    </citation>
    <scope>IDENTIFICATION</scope>
</reference>
<sequence>MTDANGTAACDDVERERYNAKKATETQTSALLTHIPVTSVDMPRRKDSVDEATFSTHRTSHTLVLLLLPSNSSPTKSRYATVEESIARHQLQHKLTVMATVECRVIVGWHICSR</sequence>
<name>A0A0R3X4I0_HYDTA</name>
<keyword evidence="2" id="KW-1185">Reference proteome</keyword>
<organism evidence="3">
    <name type="scientific">Hydatigena taeniaeformis</name>
    <name type="common">Feline tapeworm</name>
    <name type="synonym">Taenia taeniaeformis</name>
    <dbReference type="NCBI Taxonomy" id="6205"/>
    <lineage>
        <taxon>Eukaryota</taxon>
        <taxon>Metazoa</taxon>
        <taxon>Spiralia</taxon>
        <taxon>Lophotrochozoa</taxon>
        <taxon>Platyhelminthes</taxon>
        <taxon>Cestoda</taxon>
        <taxon>Eucestoda</taxon>
        <taxon>Cyclophyllidea</taxon>
        <taxon>Taeniidae</taxon>
        <taxon>Hydatigera</taxon>
    </lineage>
</organism>
<proteinExistence type="predicted"/>
<dbReference type="Proteomes" id="UP000274429">
    <property type="component" value="Unassembled WGS sequence"/>
</dbReference>
<dbReference type="WBParaSite" id="TTAC_0000831901-mRNA-1">
    <property type="protein sequence ID" value="TTAC_0000831901-mRNA-1"/>
    <property type="gene ID" value="TTAC_0000831901"/>
</dbReference>
<dbReference type="AlphaFoldDB" id="A0A0R3X4I0"/>
<gene>
    <name evidence="1" type="ORF">TTAC_LOCUS8304</name>
</gene>
<accession>A0A0R3X4I0</accession>
<protein>
    <submittedName>
        <fullName evidence="1 3">Uncharacterized protein</fullName>
    </submittedName>
</protein>
<dbReference type="EMBL" id="UYWX01020481">
    <property type="protein sequence ID" value="VDM32832.1"/>
    <property type="molecule type" value="Genomic_DNA"/>
</dbReference>
<reference evidence="1 2" key="2">
    <citation type="submission" date="2018-11" db="EMBL/GenBank/DDBJ databases">
        <authorList>
            <consortium name="Pathogen Informatics"/>
        </authorList>
    </citation>
    <scope>NUCLEOTIDE SEQUENCE [LARGE SCALE GENOMIC DNA]</scope>
</reference>
<evidence type="ECO:0000313" key="2">
    <source>
        <dbReference type="Proteomes" id="UP000274429"/>
    </source>
</evidence>
<evidence type="ECO:0000313" key="3">
    <source>
        <dbReference type="WBParaSite" id="TTAC_0000831901-mRNA-1"/>
    </source>
</evidence>
<evidence type="ECO:0000313" key="1">
    <source>
        <dbReference type="EMBL" id="VDM32832.1"/>
    </source>
</evidence>